<dbReference type="Proteomes" id="UP000038010">
    <property type="component" value="Unassembled WGS sequence"/>
</dbReference>
<reference evidence="2 3" key="1">
    <citation type="submission" date="2015-06" db="EMBL/GenBank/DDBJ databases">
        <title>Draft genome of the ant-associated black yeast Phialophora attae CBS 131958.</title>
        <authorList>
            <person name="Moreno L.F."/>
            <person name="Stielow B.J."/>
            <person name="de Hoog S."/>
            <person name="Vicente V.A."/>
            <person name="Weiss V.A."/>
            <person name="de Vries M."/>
            <person name="Cruz L.M."/>
            <person name="Souza E.M."/>
        </authorList>
    </citation>
    <scope>NUCLEOTIDE SEQUENCE [LARGE SCALE GENOMIC DNA]</scope>
    <source>
        <strain evidence="2 3">CBS 131958</strain>
    </source>
</reference>
<dbReference type="GeneID" id="28733700"/>
<dbReference type="InterPro" id="IPR056632">
    <property type="entry name" value="DUF7730"/>
</dbReference>
<comment type="caution">
    <text evidence="2">The sequence shown here is derived from an EMBL/GenBank/DDBJ whole genome shotgun (WGS) entry which is preliminary data.</text>
</comment>
<sequence length="352" mass="39120">MASEQTNLTSVAQQPSFLNRLPAEIRAMIYRHVFAGSVVQLYTREDETMAVRDRTASAAMLAVSKTCREEATAIFGSESTILASRDIDWHSKRLRELLLTNTRVNFETVKRLDQEIVLKQLGEVAIMANPNKFYCLDPEDMDIWTVAATVKSLFPALGTYFLTPPILAAFTGPATGGPRIGAGAFAMLARRDTEAEARLAVQQALGDSTQHGVAGFLNSNFVQSQLQSRHHPVNRWLYALAGARSRHADWSRLPAVIVDLNLSIHGQEWKAWPGIETHDWALDDAQIRENPTRFADRATPLYLPLDHNVHRDCVHGLVRFNLTTNTIKVLLGKSTVYLDCFGPLGAIDGTRL</sequence>
<gene>
    <name evidence="2" type="ORF">AB675_1895</name>
</gene>
<dbReference type="VEuPathDB" id="FungiDB:AB675_1895"/>
<dbReference type="EMBL" id="LFJN01000006">
    <property type="protein sequence ID" value="KPI42883.1"/>
    <property type="molecule type" value="Genomic_DNA"/>
</dbReference>
<dbReference type="RefSeq" id="XP_018002846.1">
    <property type="nucleotide sequence ID" value="XM_018141820.1"/>
</dbReference>
<accession>A0A0N1P2R7</accession>
<dbReference type="Pfam" id="PF24864">
    <property type="entry name" value="DUF7730"/>
    <property type="match status" value="1"/>
</dbReference>
<protein>
    <recommendedName>
        <fullName evidence="1">DUF7730 domain-containing protein</fullName>
    </recommendedName>
</protein>
<organism evidence="2 3">
    <name type="scientific">Cyphellophora attinorum</name>
    <dbReference type="NCBI Taxonomy" id="1664694"/>
    <lineage>
        <taxon>Eukaryota</taxon>
        <taxon>Fungi</taxon>
        <taxon>Dikarya</taxon>
        <taxon>Ascomycota</taxon>
        <taxon>Pezizomycotina</taxon>
        <taxon>Eurotiomycetes</taxon>
        <taxon>Chaetothyriomycetidae</taxon>
        <taxon>Chaetothyriales</taxon>
        <taxon>Cyphellophoraceae</taxon>
        <taxon>Cyphellophora</taxon>
    </lineage>
</organism>
<feature type="domain" description="DUF7730" evidence="1">
    <location>
        <begin position="13"/>
        <end position="112"/>
    </location>
</feature>
<keyword evidence="3" id="KW-1185">Reference proteome</keyword>
<evidence type="ECO:0000259" key="1">
    <source>
        <dbReference type="Pfam" id="PF24864"/>
    </source>
</evidence>
<name>A0A0N1P2R7_9EURO</name>
<dbReference type="AlphaFoldDB" id="A0A0N1P2R7"/>
<proteinExistence type="predicted"/>
<evidence type="ECO:0000313" key="3">
    <source>
        <dbReference type="Proteomes" id="UP000038010"/>
    </source>
</evidence>
<evidence type="ECO:0000313" key="2">
    <source>
        <dbReference type="EMBL" id="KPI42883.1"/>
    </source>
</evidence>